<evidence type="ECO:0000256" key="5">
    <source>
        <dbReference type="ARBA" id="ARBA00023004"/>
    </source>
</evidence>
<keyword evidence="5" id="KW-0408">Iron</keyword>
<evidence type="ECO:0000256" key="1">
    <source>
        <dbReference type="ARBA" id="ARBA00004571"/>
    </source>
</evidence>
<evidence type="ECO:0000256" key="2">
    <source>
        <dbReference type="ARBA" id="ARBA00022448"/>
    </source>
</evidence>
<keyword evidence="7" id="KW-0798">TonB box</keyword>
<gene>
    <name evidence="11" type="ORF">METZ01_LOCUS450239</name>
</gene>
<dbReference type="EMBL" id="UINC01185597">
    <property type="protein sequence ID" value="SVD97385.1"/>
    <property type="molecule type" value="Genomic_DNA"/>
</dbReference>
<evidence type="ECO:0000256" key="4">
    <source>
        <dbReference type="ARBA" id="ARBA00022692"/>
    </source>
</evidence>
<dbReference type="PROSITE" id="PS52016">
    <property type="entry name" value="TONB_DEPENDENT_REC_3"/>
    <property type="match status" value="1"/>
</dbReference>
<evidence type="ECO:0000256" key="7">
    <source>
        <dbReference type="ARBA" id="ARBA00023077"/>
    </source>
</evidence>
<dbReference type="Pfam" id="PF07715">
    <property type="entry name" value="Plug"/>
    <property type="match status" value="1"/>
</dbReference>
<feature type="non-terminal residue" evidence="11">
    <location>
        <position position="213"/>
    </location>
</feature>
<keyword evidence="9" id="KW-0998">Cell outer membrane</keyword>
<keyword evidence="3" id="KW-0410">Iron transport</keyword>
<dbReference type="InterPro" id="IPR012910">
    <property type="entry name" value="Plug_dom"/>
</dbReference>
<dbReference type="GO" id="GO:0009279">
    <property type="term" value="C:cell outer membrane"/>
    <property type="evidence" value="ECO:0007669"/>
    <property type="project" value="UniProtKB-SubCell"/>
</dbReference>
<dbReference type="InterPro" id="IPR036942">
    <property type="entry name" value="Beta-barrel_TonB_sf"/>
</dbReference>
<proteinExistence type="predicted"/>
<dbReference type="AlphaFoldDB" id="A0A382ZQQ8"/>
<keyword evidence="8" id="KW-0472">Membrane</keyword>
<keyword evidence="4" id="KW-0812">Transmembrane</keyword>
<accession>A0A382ZQQ8</accession>
<evidence type="ECO:0000313" key="11">
    <source>
        <dbReference type="EMBL" id="SVD97385.1"/>
    </source>
</evidence>
<evidence type="ECO:0000256" key="8">
    <source>
        <dbReference type="ARBA" id="ARBA00023136"/>
    </source>
</evidence>
<dbReference type="SUPFAM" id="SSF56935">
    <property type="entry name" value="Porins"/>
    <property type="match status" value="1"/>
</dbReference>
<dbReference type="PANTHER" id="PTHR32552">
    <property type="entry name" value="FERRICHROME IRON RECEPTOR-RELATED"/>
    <property type="match status" value="1"/>
</dbReference>
<feature type="domain" description="TonB-dependent receptor plug" evidence="10">
    <location>
        <begin position="40"/>
        <end position="146"/>
    </location>
</feature>
<reference evidence="11" key="1">
    <citation type="submission" date="2018-05" db="EMBL/GenBank/DDBJ databases">
        <authorList>
            <person name="Lanie J.A."/>
            <person name="Ng W.-L."/>
            <person name="Kazmierczak K.M."/>
            <person name="Andrzejewski T.M."/>
            <person name="Davidsen T.M."/>
            <person name="Wayne K.J."/>
            <person name="Tettelin H."/>
            <person name="Glass J.I."/>
            <person name="Rusch D."/>
            <person name="Podicherti R."/>
            <person name="Tsui H.-C.T."/>
            <person name="Winkler M.E."/>
        </authorList>
    </citation>
    <scope>NUCLEOTIDE SEQUENCE</scope>
</reference>
<name>A0A382ZQQ8_9ZZZZ</name>
<keyword evidence="6" id="KW-0406">Ion transport</keyword>
<organism evidence="11">
    <name type="scientific">marine metagenome</name>
    <dbReference type="NCBI Taxonomy" id="408172"/>
    <lineage>
        <taxon>unclassified sequences</taxon>
        <taxon>metagenomes</taxon>
        <taxon>ecological metagenomes</taxon>
    </lineage>
</organism>
<dbReference type="PANTHER" id="PTHR32552:SF81">
    <property type="entry name" value="TONB-DEPENDENT OUTER MEMBRANE RECEPTOR"/>
    <property type="match status" value="1"/>
</dbReference>
<dbReference type="InterPro" id="IPR039426">
    <property type="entry name" value="TonB-dep_rcpt-like"/>
</dbReference>
<evidence type="ECO:0000259" key="10">
    <source>
        <dbReference type="Pfam" id="PF07715"/>
    </source>
</evidence>
<dbReference type="Gene3D" id="2.40.170.20">
    <property type="entry name" value="TonB-dependent receptor, beta-barrel domain"/>
    <property type="match status" value="1"/>
</dbReference>
<evidence type="ECO:0000256" key="6">
    <source>
        <dbReference type="ARBA" id="ARBA00023065"/>
    </source>
</evidence>
<evidence type="ECO:0000256" key="3">
    <source>
        <dbReference type="ARBA" id="ARBA00022496"/>
    </source>
</evidence>
<keyword evidence="2" id="KW-0813">Transport</keyword>
<protein>
    <recommendedName>
        <fullName evidence="10">TonB-dependent receptor plug domain-containing protein</fullName>
    </recommendedName>
</protein>
<sequence length="213" mass="22884">MLRLISALLMLGTMLMPVASFSQVIEEIIVTAQKREQGVNDVGITVNAFTGEQLKDRGFKTAEDMAMFTPGLTVNETAATGVPLYTIRGVGYQDYSTAASSTVGLYFDGVAIPYTVMSRGLMFDVERVEVLKGPQGDLYGRNTTAGQINFVSRKPTDEYEAGLTAGLGSYGTFDLEGYTSGSLGDSARGRLAIRTVQSGEGWQKSTTRDDELG</sequence>
<dbReference type="GO" id="GO:0006826">
    <property type="term" value="P:iron ion transport"/>
    <property type="evidence" value="ECO:0007669"/>
    <property type="project" value="UniProtKB-KW"/>
</dbReference>
<evidence type="ECO:0000256" key="9">
    <source>
        <dbReference type="ARBA" id="ARBA00023237"/>
    </source>
</evidence>
<comment type="subcellular location">
    <subcellularLocation>
        <location evidence="1">Cell outer membrane</location>
        <topology evidence="1">Multi-pass membrane protein</topology>
    </subcellularLocation>
</comment>